<reference evidence="1" key="1">
    <citation type="submission" date="2021-06" db="EMBL/GenBank/DDBJ databases">
        <authorList>
            <person name="Kallberg Y."/>
            <person name="Tangrot J."/>
            <person name="Rosling A."/>
        </authorList>
    </citation>
    <scope>NUCLEOTIDE SEQUENCE</scope>
    <source>
        <strain evidence="1">CL356</strain>
    </source>
</reference>
<evidence type="ECO:0000313" key="2">
    <source>
        <dbReference type="Proteomes" id="UP000789525"/>
    </source>
</evidence>
<feature type="non-terminal residue" evidence="1">
    <location>
        <position position="1"/>
    </location>
</feature>
<feature type="non-terminal residue" evidence="1">
    <location>
        <position position="100"/>
    </location>
</feature>
<sequence>VEQAIFKVYKYVLSKHSTVMKDMMYVSGDNNDKSGTDENPLLLVGDSVEGWELFLSIVFPDVPTKPVDVYNDSRLYKLFSLVHKYSMELIERDVLGNLEN</sequence>
<accession>A0ACA9R9C2</accession>
<evidence type="ECO:0000313" key="1">
    <source>
        <dbReference type="EMBL" id="CAG8783019.1"/>
    </source>
</evidence>
<keyword evidence="2" id="KW-1185">Reference proteome</keyword>
<organism evidence="1 2">
    <name type="scientific">Acaulospora colombiana</name>
    <dbReference type="NCBI Taxonomy" id="27376"/>
    <lineage>
        <taxon>Eukaryota</taxon>
        <taxon>Fungi</taxon>
        <taxon>Fungi incertae sedis</taxon>
        <taxon>Mucoromycota</taxon>
        <taxon>Glomeromycotina</taxon>
        <taxon>Glomeromycetes</taxon>
        <taxon>Diversisporales</taxon>
        <taxon>Acaulosporaceae</taxon>
        <taxon>Acaulospora</taxon>
    </lineage>
</organism>
<dbReference type="Proteomes" id="UP000789525">
    <property type="component" value="Unassembled WGS sequence"/>
</dbReference>
<protein>
    <submittedName>
        <fullName evidence="1">17336_t:CDS:1</fullName>
    </submittedName>
</protein>
<gene>
    <name evidence="1" type="ORF">ACOLOM_LOCUS14404</name>
</gene>
<comment type="caution">
    <text evidence="1">The sequence shown here is derived from an EMBL/GenBank/DDBJ whole genome shotgun (WGS) entry which is preliminary data.</text>
</comment>
<proteinExistence type="predicted"/>
<name>A0ACA9R9C2_9GLOM</name>
<dbReference type="EMBL" id="CAJVPT010073485">
    <property type="protein sequence ID" value="CAG8783019.1"/>
    <property type="molecule type" value="Genomic_DNA"/>
</dbReference>